<reference evidence="2 3" key="1">
    <citation type="submission" date="2014-07" db="EMBL/GenBank/DDBJ databases">
        <title>Draft genome of Clostridium celerecrescens 152B isolated from sediments associated with methane hydrate from Krishna Godavari basin.</title>
        <authorList>
            <person name="Honkalas V.S."/>
            <person name="Dabir A.P."/>
            <person name="Arora P."/>
            <person name="Dhakephalkar P.K."/>
        </authorList>
    </citation>
    <scope>NUCLEOTIDE SEQUENCE [LARGE SCALE GENOMIC DNA]</scope>
    <source>
        <strain evidence="2 3">152B</strain>
    </source>
</reference>
<feature type="transmembrane region" description="Helical" evidence="1">
    <location>
        <begin position="6"/>
        <end position="27"/>
    </location>
</feature>
<name>A0A084JRZ0_9FIRM</name>
<keyword evidence="1" id="KW-0472">Membrane</keyword>
<dbReference type="PIRSF" id="PIRSF021435">
    <property type="entry name" value="SpoIIIAB"/>
    <property type="match status" value="1"/>
</dbReference>
<dbReference type="Proteomes" id="UP000028525">
    <property type="component" value="Unassembled WGS sequence"/>
</dbReference>
<evidence type="ECO:0000313" key="3">
    <source>
        <dbReference type="Proteomes" id="UP000028525"/>
    </source>
</evidence>
<dbReference type="PROSITE" id="PS51257">
    <property type="entry name" value="PROKAR_LIPOPROTEIN"/>
    <property type="match status" value="1"/>
</dbReference>
<dbReference type="AlphaFoldDB" id="A0A084JRZ0"/>
<proteinExistence type="predicted"/>
<organism evidence="2 3">
    <name type="scientific">Lacrimispora celerecrescens</name>
    <dbReference type="NCBI Taxonomy" id="29354"/>
    <lineage>
        <taxon>Bacteria</taxon>
        <taxon>Bacillati</taxon>
        <taxon>Bacillota</taxon>
        <taxon>Clostridia</taxon>
        <taxon>Lachnospirales</taxon>
        <taxon>Lachnospiraceae</taxon>
        <taxon>Lacrimispora</taxon>
    </lineage>
</organism>
<protein>
    <submittedName>
        <fullName evidence="2">Sporulation protein</fullName>
    </submittedName>
</protein>
<comment type="caution">
    <text evidence="2">The sequence shown here is derived from an EMBL/GenBank/DDBJ whole genome shotgun (WGS) entry which is preliminary data.</text>
</comment>
<keyword evidence="3" id="KW-1185">Reference proteome</keyword>
<dbReference type="STRING" id="29354.IO98_00655"/>
<gene>
    <name evidence="2" type="ORF">IO98_00655</name>
</gene>
<keyword evidence="1" id="KW-1133">Transmembrane helix</keyword>
<keyword evidence="1" id="KW-0812">Transmembrane</keyword>
<evidence type="ECO:0000313" key="2">
    <source>
        <dbReference type="EMBL" id="KEZ91724.1"/>
    </source>
</evidence>
<feature type="transmembrane region" description="Helical" evidence="1">
    <location>
        <begin position="159"/>
        <end position="175"/>
    </location>
</feature>
<accession>A0A084JRZ0</accession>
<dbReference type="RefSeq" id="WP_038277068.1">
    <property type="nucleotide sequence ID" value="NZ_JPME01000002.1"/>
</dbReference>
<sequence length="176" mass="20242">MDNTWLRIIGALLVIISCSGLGFFMAAQWNEHLRTVEKLRKMIFLLKGEIVYANSPLTEAFERTGRKAGGEIGVLFENVSERLSGQQGETFYTIWQEEIDKLPKEVCLSKEDKQNLKGLGEHLGYLDMDMQERNILLYLEQLDLTIGYLRKHKQEKSRLYTSLGIMGGLFLTIVMY</sequence>
<dbReference type="OrthoDB" id="1779801at2"/>
<evidence type="ECO:0000256" key="1">
    <source>
        <dbReference type="SAM" id="Phobius"/>
    </source>
</evidence>
<dbReference type="EMBL" id="JPME01000002">
    <property type="protein sequence ID" value="KEZ91724.1"/>
    <property type="molecule type" value="Genomic_DNA"/>
</dbReference>
<dbReference type="InterPro" id="IPR014198">
    <property type="entry name" value="Spore_III_AB"/>
</dbReference>
<dbReference type="Pfam" id="PF09548">
    <property type="entry name" value="Spore_III_AB"/>
    <property type="match status" value="1"/>
</dbReference>